<dbReference type="EMBL" id="CP031222">
    <property type="protein sequence ID" value="AXI03297.1"/>
    <property type="molecule type" value="Genomic_DNA"/>
</dbReference>
<name>A0A345P7N8_9GAMM</name>
<keyword evidence="2" id="KW-1185">Reference proteome</keyword>
<dbReference type="RefSeq" id="WP_114899406.1">
    <property type="nucleotide sequence ID" value="NZ_CP031222.1"/>
</dbReference>
<evidence type="ECO:0000313" key="2">
    <source>
        <dbReference type="Proteomes" id="UP000253940"/>
    </source>
</evidence>
<evidence type="ECO:0000313" key="1">
    <source>
        <dbReference type="EMBL" id="AXI03297.1"/>
    </source>
</evidence>
<gene>
    <name evidence="1" type="ORF">HYN46_10865</name>
</gene>
<dbReference type="InterPro" id="IPR021945">
    <property type="entry name" value="DUF3562"/>
</dbReference>
<dbReference type="Pfam" id="PF12085">
    <property type="entry name" value="DUF3562"/>
    <property type="match status" value="1"/>
</dbReference>
<dbReference type="AlphaFoldDB" id="A0A345P7N8"/>
<dbReference type="KEGG" id="mbah:HYN46_10865"/>
<organism evidence="1 2">
    <name type="scientific">Aquirhabdus parva</name>
    <dbReference type="NCBI Taxonomy" id="2283318"/>
    <lineage>
        <taxon>Bacteria</taxon>
        <taxon>Pseudomonadati</taxon>
        <taxon>Pseudomonadota</taxon>
        <taxon>Gammaproteobacteria</taxon>
        <taxon>Moraxellales</taxon>
        <taxon>Moraxellaceae</taxon>
        <taxon>Aquirhabdus</taxon>
    </lineage>
</organism>
<proteinExistence type="predicted"/>
<reference evidence="1 2" key="1">
    <citation type="submission" date="2018-07" db="EMBL/GenBank/DDBJ databases">
        <title>Genome sequencing of Moraxellaceae gen. HYN0046.</title>
        <authorList>
            <person name="Kim M."/>
            <person name="Yi H."/>
        </authorList>
    </citation>
    <scope>NUCLEOTIDE SEQUENCE [LARGE SCALE GENOMIC DNA]</scope>
    <source>
        <strain evidence="1 2">HYN0046</strain>
    </source>
</reference>
<sequence>MSGLDDVFLTEIANHNHVSIDEVRDTYEMVMQGLHENAKIHDFIPVLAMNTVRQYFHDRAVNITFQANTIEHHSDSIANDFMYFQETFAR</sequence>
<dbReference type="Proteomes" id="UP000253940">
    <property type="component" value="Chromosome"/>
</dbReference>
<accession>A0A345P7N8</accession>
<protein>
    <submittedName>
        <fullName evidence="1">DUF3562 domain-containing protein</fullName>
    </submittedName>
</protein>